<sequence>MKFFYLICFVILSNAVFAQINKSNIYGTWVINKITFRDDAELPDEHVLKNVYLKYTFSQPNKLNTSTLYYNKGDEISFDINDGFLLFKTPEGNLMNTFHIETVNKNELVLLQKGREGFDDPDALKFYFIPEEKYQANFKLRPSDIYSIKLIDTIYNSSPKIYPIYKGISFQSYLSNGIHERISMDNREGHLAASFIVTKAGIADSVKIIEGIDDEFNRRFIKIFNQARKDWKPAILNGNPVSALMMVNLRYTTSDIMMPAYFATRKANDAFNAKEYAIALYYYDISLERTPFDVDNLYRRGMCKMLLGNIPWACEDWKKAKALGGNSSIDAAIEKYCN</sequence>
<reference evidence="3 4" key="1">
    <citation type="submission" date="2016-11" db="EMBL/GenBank/DDBJ databases">
        <title>Whole Genome Sequencing of Mucilaginibacter polytrichastri RG4-7(T) isolated from the moss sample.</title>
        <authorList>
            <person name="Li Y."/>
        </authorList>
    </citation>
    <scope>NUCLEOTIDE SEQUENCE [LARGE SCALE GENOMIC DNA]</scope>
    <source>
        <strain evidence="3 4">RG4-7</strain>
    </source>
</reference>
<feature type="domain" description="TonB C-terminal" evidence="2">
    <location>
        <begin position="185"/>
        <end position="252"/>
    </location>
</feature>
<proteinExistence type="predicted"/>
<dbReference type="InterPro" id="IPR037682">
    <property type="entry name" value="TonB_C"/>
</dbReference>
<dbReference type="SUPFAM" id="SSF48452">
    <property type="entry name" value="TPR-like"/>
    <property type="match status" value="1"/>
</dbReference>
<organism evidence="3 4">
    <name type="scientific">Mucilaginibacter polytrichastri</name>
    <dbReference type="NCBI Taxonomy" id="1302689"/>
    <lineage>
        <taxon>Bacteria</taxon>
        <taxon>Pseudomonadati</taxon>
        <taxon>Bacteroidota</taxon>
        <taxon>Sphingobacteriia</taxon>
        <taxon>Sphingobacteriales</taxon>
        <taxon>Sphingobacteriaceae</taxon>
        <taxon>Mucilaginibacter</taxon>
    </lineage>
</organism>
<feature type="chain" id="PRO_5010214119" description="TonB C-terminal domain-containing protein" evidence="1">
    <location>
        <begin position="19"/>
        <end position="338"/>
    </location>
</feature>
<evidence type="ECO:0000259" key="2">
    <source>
        <dbReference type="Pfam" id="PF03544"/>
    </source>
</evidence>
<dbReference type="Gene3D" id="1.25.40.10">
    <property type="entry name" value="Tetratricopeptide repeat domain"/>
    <property type="match status" value="1"/>
</dbReference>
<evidence type="ECO:0000313" key="3">
    <source>
        <dbReference type="EMBL" id="OKS85085.1"/>
    </source>
</evidence>
<dbReference type="AlphaFoldDB" id="A0A1Q5ZTI7"/>
<keyword evidence="1" id="KW-0732">Signal</keyword>
<dbReference type="RefSeq" id="WP_074487901.1">
    <property type="nucleotide sequence ID" value="NZ_FPAM01000001.1"/>
</dbReference>
<dbReference type="Proteomes" id="UP000186720">
    <property type="component" value="Unassembled WGS sequence"/>
</dbReference>
<dbReference type="OrthoDB" id="675613at2"/>
<dbReference type="GO" id="GO:0055085">
    <property type="term" value="P:transmembrane transport"/>
    <property type="evidence" value="ECO:0007669"/>
    <property type="project" value="InterPro"/>
</dbReference>
<name>A0A1Q5ZTI7_9SPHI</name>
<comment type="caution">
    <text evidence="3">The sequence shown here is derived from an EMBL/GenBank/DDBJ whole genome shotgun (WGS) entry which is preliminary data.</text>
</comment>
<gene>
    <name evidence="3" type="ORF">RG47T_0524</name>
</gene>
<accession>A0A1Q5ZTI7</accession>
<keyword evidence="4" id="KW-1185">Reference proteome</keyword>
<evidence type="ECO:0000256" key="1">
    <source>
        <dbReference type="SAM" id="SignalP"/>
    </source>
</evidence>
<feature type="signal peptide" evidence="1">
    <location>
        <begin position="1"/>
        <end position="18"/>
    </location>
</feature>
<protein>
    <recommendedName>
        <fullName evidence="2">TonB C-terminal domain-containing protein</fullName>
    </recommendedName>
</protein>
<dbReference type="STRING" id="1302689.RG47T_0524"/>
<evidence type="ECO:0000313" key="4">
    <source>
        <dbReference type="Proteomes" id="UP000186720"/>
    </source>
</evidence>
<dbReference type="SUPFAM" id="SSF74653">
    <property type="entry name" value="TolA/TonB C-terminal domain"/>
    <property type="match status" value="1"/>
</dbReference>
<dbReference type="InterPro" id="IPR011990">
    <property type="entry name" value="TPR-like_helical_dom_sf"/>
</dbReference>
<dbReference type="Gene3D" id="3.30.1150.10">
    <property type="match status" value="1"/>
</dbReference>
<dbReference type="Pfam" id="PF03544">
    <property type="entry name" value="TonB_C"/>
    <property type="match status" value="1"/>
</dbReference>
<dbReference type="EMBL" id="MPPL01000001">
    <property type="protein sequence ID" value="OKS85085.1"/>
    <property type="molecule type" value="Genomic_DNA"/>
</dbReference>